<dbReference type="SUPFAM" id="SSF51905">
    <property type="entry name" value="FAD/NAD(P)-binding domain"/>
    <property type="match status" value="1"/>
</dbReference>
<dbReference type="InterPro" id="IPR036188">
    <property type="entry name" value="FAD/NAD-bd_sf"/>
</dbReference>
<evidence type="ECO:0000313" key="10">
    <source>
        <dbReference type="EMBL" id="KEQ19700.1"/>
    </source>
</evidence>
<keyword evidence="2" id="KW-0285">Flavoprotein</keyword>
<dbReference type="Gene3D" id="3.90.700.10">
    <property type="entry name" value="Succinate dehydrogenase/fumarate reductase flavoprotein, catalytic domain"/>
    <property type="match status" value="1"/>
</dbReference>
<dbReference type="Gene3D" id="3.50.50.60">
    <property type="entry name" value="FAD/NAD(P)-binding domain"/>
    <property type="match status" value="2"/>
</dbReference>
<reference evidence="10 11" key="1">
    <citation type="submission" date="2014-06" db="EMBL/GenBank/DDBJ databases">
        <title>Whole Genome Sequences of Three Symbiotic Endozoicomonas Bacteria.</title>
        <authorList>
            <person name="Neave M.J."/>
            <person name="Apprill A."/>
            <person name="Voolstra C.R."/>
        </authorList>
    </citation>
    <scope>NUCLEOTIDE SEQUENCE [LARGE SCALE GENOMIC DNA]</scope>
    <source>
        <strain evidence="10 11">DSM 25634</strain>
    </source>
</reference>
<evidence type="ECO:0000256" key="8">
    <source>
        <dbReference type="ARBA" id="ARBA00069709"/>
    </source>
</evidence>
<dbReference type="PANTHER" id="PTHR43400:SF10">
    <property type="entry name" value="3-OXOSTEROID 1-DEHYDROGENASE"/>
    <property type="match status" value="1"/>
</dbReference>
<comment type="cofactor">
    <cofactor evidence="1">
        <name>FAD</name>
        <dbReference type="ChEBI" id="CHEBI:57692"/>
    </cofactor>
</comment>
<dbReference type="EMBL" id="JOKH01000001">
    <property type="protein sequence ID" value="KEQ19700.1"/>
    <property type="molecule type" value="Genomic_DNA"/>
</dbReference>
<evidence type="ECO:0000256" key="5">
    <source>
        <dbReference type="ARBA" id="ARBA00051951"/>
    </source>
</evidence>
<dbReference type="InterPro" id="IPR003953">
    <property type="entry name" value="FAD-dep_OxRdtase_2_FAD-bd"/>
</dbReference>
<dbReference type="SUPFAM" id="SSF56425">
    <property type="entry name" value="Succinate dehydrogenase/fumarate reductase flavoprotein, catalytic domain"/>
    <property type="match status" value="1"/>
</dbReference>
<dbReference type="eggNOG" id="COG1053">
    <property type="taxonomic scope" value="Bacteria"/>
</dbReference>
<evidence type="ECO:0000256" key="3">
    <source>
        <dbReference type="ARBA" id="ARBA00022827"/>
    </source>
</evidence>
<comment type="catalytic activity">
    <reaction evidence="5">
        <text>a 3-oxosteroid + A = a 3-oxo-Delta(1)-steroid + AH2</text>
        <dbReference type="Rhea" id="RHEA:13329"/>
        <dbReference type="ChEBI" id="CHEBI:13193"/>
        <dbReference type="ChEBI" id="CHEBI:17499"/>
        <dbReference type="ChEBI" id="CHEBI:20156"/>
        <dbReference type="ChEBI" id="CHEBI:47788"/>
        <dbReference type="EC" id="1.3.99.4"/>
    </reaction>
</comment>
<evidence type="ECO:0000256" key="7">
    <source>
        <dbReference type="ARBA" id="ARBA00066536"/>
    </source>
</evidence>
<protein>
    <recommendedName>
        <fullName evidence="8">3-oxosteroid 1-dehydrogenase</fullName>
        <ecNumber evidence="7">1.3.99.4</ecNumber>
    </recommendedName>
</protein>
<evidence type="ECO:0000256" key="4">
    <source>
        <dbReference type="ARBA" id="ARBA00023002"/>
    </source>
</evidence>
<keyword evidence="4" id="KW-0560">Oxidoreductase</keyword>
<evidence type="ECO:0000256" key="6">
    <source>
        <dbReference type="ARBA" id="ARBA00061147"/>
    </source>
</evidence>
<comment type="caution">
    <text evidence="10">The sequence shown here is derived from an EMBL/GenBank/DDBJ whole genome shotgun (WGS) entry which is preliminary data.</text>
</comment>
<dbReference type="RefSeq" id="WP_201772661.1">
    <property type="nucleotide sequence ID" value="NZ_JOKH01000001.1"/>
</dbReference>
<keyword evidence="3" id="KW-0274">FAD</keyword>
<accession>A0A081NMM7</accession>
<dbReference type="InterPro" id="IPR050315">
    <property type="entry name" value="FAD-oxidoreductase_2"/>
</dbReference>
<name>A0A081NMM7_9GAMM</name>
<feature type="domain" description="FAD-dependent oxidoreductase 2 FAD-binding" evidence="9">
    <location>
        <begin position="14"/>
        <end position="551"/>
    </location>
</feature>
<gene>
    <name evidence="10" type="ORF">GZ78_07425</name>
</gene>
<dbReference type="InterPro" id="IPR027477">
    <property type="entry name" value="Succ_DH/fumarate_Rdtase_cat_sf"/>
</dbReference>
<evidence type="ECO:0000256" key="1">
    <source>
        <dbReference type="ARBA" id="ARBA00001974"/>
    </source>
</evidence>
<comment type="similarity">
    <text evidence="6">Belongs to the FAD-dependent oxidoreductase 2 family. 3-oxosteroid dehydrogenase subfamily.</text>
</comment>
<dbReference type="PANTHER" id="PTHR43400">
    <property type="entry name" value="FUMARATE REDUCTASE"/>
    <property type="match status" value="1"/>
</dbReference>
<dbReference type="Proteomes" id="UP000028073">
    <property type="component" value="Unassembled WGS sequence"/>
</dbReference>
<dbReference type="GO" id="GO:0008202">
    <property type="term" value="P:steroid metabolic process"/>
    <property type="evidence" value="ECO:0007669"/>
    <property type="project" value="UniProtKB-ARBA"/>
</dbReference>
<evidence type="ECO:0000256" key="2">
    <source>
        <dbReference type="ARBA" id="ARBA00022630"/>
    </source>
</evidence>
<dbReference type="GO" id="GO:0047571">
    <property type="term" value="F:3-oxosteroid 1-dehydrogenase activity"/>
    <property type="evidence" value="ECO:0007669"/>
    <property type="project" value="UniProtKB-EC"/>
</dbReference>
<dbReference type="EC" id="1.3.99.4" evidence="7"/>
<proteinExistence type="inferred from homology"/>
<evidence type="ECO:0000313" key="11">
    <source>
        <dbReference type="Proteomes" id="UP000028073"/>
    </source>
</evidence>
<sequence>MMSNNNNNWDHEFDVIVVGSGAGALTTSIKAHDLGLKVLVVEKSELYGGTSAISGGGIWIPNNHQISQMGQKDADEAGVEYIKNVIQYPVEDGRIEAYVGNARKMVKYLEDNSHVKFEAQAEYTDYYPELEYGMPGYRSMDPIPFDARKLGNEFDLQRPPGKGTLMMGRMTMSVKEARQMLTRSPGWMWTNMKVMFRYYSDFGGRLKGPKDRHLTLGGALIGSLRRSMMDRDIPLWLSSPMEKLVTENGRVTGVTIRRNGKIETIQARKGVVLGAGGFEQNQAMREKYHPQPSNSAWSATPVGNNTGDAIRAGLEIGAQTALMDHSWWAPTTTPTGEPQARALFVERALPGCIMVNSAGKRFVNEAAPYSDIGYAMYETHKGDVTGVPCWFVFDATFRNKYPCGAVLPGYAQPDAALPKRLKDYFVKADTLEALAEKTGMDKTGLVNTVADFNVHAKDGSDPEFHKGESLFDRFYGDPGCKPNPCVAPVEKGPFYALKVNAGDIGTKGGLYTDVNARVLNETGDAIEGLYAIGNTSSSVMAHTYPGAGSTLGPAMTFGYLAAEHLSQYEPEVSAEIPVENDKSQEVADAVEA</sequence>
<organism evidence="10 11">
    <name type="scientific">Endozoicomonas numazuensis</name>
    <dbReference type="NCBI Taxonomy" id="1137799"/>
    <lineage>
        <taxon>Bacteria</taxon>
        <taxon>Pseudomonadati</taxon>
        <taxon>Pseudomonadota</taxon>
        <taxon>Gammaproteobacteria</taxon>
        <taxon>Oceanospirillales</taxon>
        <taxon>Endozoicomonadaceae</taxon>
        <taxon>Endozoicomonas</taxon>
    </lineage>
</organism>
<dbReference type="FunFam" id="3.50.50.60:FF:000208">
    <property type="entry name" value="3-ketosteroid dehydrogenase"/>
    <property type="match status" value="1"/>
</dbReference>
<keyword evidence="11" id="KW-1185">Reference proteome</keyword>
<evidence type="ECO:0000259" key="9">
    <source>
        <dbReference type="Pfam" id="PF00890"/>
    </source>
</evidence>
<dbReference type="AlphaFoldDB" id="A0A081NMM7"/>
<dbReference type="Pfam" id="PF00890">
    <property type="entry name" value="FAD_binding_2"/>
    <property type="match status" value="1"/>
</dbReference>
<dbReference type="STRING" id="1137799.GZ78_07425"/>